<dbReference type="Proteomes" id="UP000324897">
    <property type="component" value="Chromosome 4"/>
</dbReference>
<dbReference type="EMBL" id="RWGY01000007">
    <property type="protein sequence ID" value="TVU39223.1"/>
    <property type="molecule type" value="Genomic_DNA"/>
</dbReference>
<dbReference type="Gramene" id="TVU39223">
    <property type="protein sequence ID" value="TVU39223"/>
    <property type="gene ID" value="EJB05_12631"/>
</dbReference>
<evidence type="ECO:0000313" key="1">
    <source>
        <dbReference type="EMBL" id="TVU39223.1"/>
    </source>
</evidence>
<gene>
    <name evidence="1" type="ORF">EJB05_12631</name>
</gene>
<evidence type="ECO:0008006" key="3">
    <source>
        <dbReference type="Google" id="ProtNLM"/>
    </source>
</evidence>
<evidence type="ECO:0000313" key="2">
    <source>
        <dbReference type="Proteomes" id="UP000324897"/>
    </source>
</evidence>
<dbReference type="PANTHER" id="PTHR34709:SF62">
    <property type="entry name" value="OS12G0545400 PROTEIN"/>
    <property type="match status" value="1"/>
</dbReference>
<protein>
    <recommendedName>
        <fullName evidence="3">F-box domain-containing protein</fullName>
    </recommendedName>
</protein>
<dbReference type="AlphaFoldDB" id="A0A5J9VU00"/>
<dbReference type="InterPro" id="IPR036047">
    <property type="entry name" value="F-box-like_dom_sf"/>
</dbReference>
<dbReference type="PANTHER" id="PTHR34709">
    <property type="entry name" value="OS10G0396666 PROTEIN"/>
    <property type="match status" value="1"/>
</dbReference>
<sequence>MAPPAGCLKCRRDQQGCCFKRPRRRTSTRPRRAPKGVDRLSALPDDLLLEVLARLRCARAAAHTSLLARRWRGLCANLPQLTFHAACPDTLDAALAMSAHPSLSLLHISVPFHHGPFQSARISSWMRAAARLAPAELVIKNVIIRRDIGFGWEVQLPTFHRATSIALEVFGAHFVLPPAGDLPALESLFLESCHVDLGDLLPRCPHLRKLQITGWDHELLKVHSPSLEELDVDVRFQGLMIRHVDIVAPVLKKLRFASGSRPWRWSGAKEFTLSYSAPMVEDLNWRCAYGSDTDRFGVRWCLFNLTLKTANPLAQMHLQRQQRPHVVHSLSMSIGQRFSVSEDEDKYFGQQISKIIPVTNFQVLKLRIETKGHVYGAMMLHLLGMCSFIRRLRLKLYQEACTCREKCPCDHPSNWRNQNVSLTDLKEIEIHGFKGKRHEVDLLKVLFRSATMLERTDIYFANMVSPSNNGLEEIYAIANAYPSIKCNIYQVSAECVSYA</sequence>
<comment type="caution">
    <text evidence="1">The sequence shown here is derived from an EMBL/GenBank/DDBJ whole genome shotgun (WGS) entry which is preliminary data.</text>
</comment>
<dbReference type="SUPFAM" id="SSF81383">
    <property type="entry name" value="F-box domain"/>
    <property type="match status" value="1"/>
</dbReference>
<reference evidence="1 2" key="1">
    <citation type="journal article" date="2019" name="Sci. Rep.">
        <title>A high-quality genome of Eragrostis curvula grass provides insights into Poaceae evolution and supports new strategies to enhance forage quality.</title>
        <authorList>
            <person name="Carballo J."/>
            <person name="Santos B.A.C.M."/>
            <person name="Zappacosta D."/>
            <person name="Garbus I."/>
            <person name="Selva J.P."/>
            <person name="Gallo C.A."/>
            <person name="Diaz A."/>
            <person name="Albertini E."/>
            <person name="Caccamo M."/>
            <person name="Echenique V."/>
        </authorList>
    </citation>
    <scope>NUCLEOTIDE SEQUENCE [LARGE SCALE GENOMIC DNA]</scope>
    <source>
        <strain evidence="2">cv. Victoria</strain>
        <tissue evidence="1">Leaf</tissue>
    </source>
</reference>
<accession>A0A5J9VU00</accession>
<keyword evidence="2" id="KW-1185">Reference proteome</keyword>
<dbReference type="InterPro" id="IPR055312">
    <property type="entry name" value="FBL15-like"/>
</dbReference>
<organism evidence="1 2">
    <name type="scientific">Eragrostis curvula</name>
    <name type="common">weeping love grass</name>
    <dbReference type="NCBI Taxonomy" id="38414"/>
    <lineage>
        <taxon>Eukaryota</taxon>
        <taxon>Viridiplantae</taxon>
        <taxon>Streptophyta</taxon>
        <taxon>Embryophyta</taxon>
        <taxon>Tracheophyta</taxon>
        <taxon>Spermatophyta</taxon>
        <taxon>Magnoliopsida</taxon>
        <taxon>Liliopsida</taxon>
        <taxon>Poales</taxon>
        <taxon>Poaceae</taxon>
        <taxon>PACMAD clade</taxon>
        <taxon>Chloridoideae</taxon>
        <taxon>Eragrostideae</taxon>
        <taxon>Eragrostidinae</taxon>
        <taxon>Eragrostis</taxon>
    </lineage>
</organism>
<feature type="non-terminal residue" evidence="1">
    <location>
        <position position="1"/>
    </location>
</feature>
<proteinExistence type="predicted"/>
<name>A0A5J9VU00_9POAL</name>
<dbReference type="OrthoDB" id="676351at2759"/>